<evidence type="ECO:0000313" key="4">
    <source>
        <dbReference type="Proteomes" id="UP000824988"/>
    </source>
</evidence>
<dbReference type="SMART" id="SM00448">
    <property type="entry name" value="REC"/>
    <property type="match status" value="1"/>
</dbReference>
<dbReference type="PANTHER" id="PTHR45228:SF8">
    <property type="entry name" value="TWO-COMPONENT RESPONSE REGULATOR-RELATED"/>
    <property type="match status" value="1"/>
</dbReference>
<name>A0A8D5AHY6_9GAMM</name>
<protein>
    <recommendedName>
        <fullName evidence="2">Response regulatory domain-containing protein</fullName>
    </recommendedName>
</protein>
<dbReference type="InterPro" id="IPR001789">
    <property type="entry name" value="Sig_transdc_resp-reg_receiver"/>
</dbReference>
<dbReference type="EMBL" id="AP019782">
    <property type="protein sequence ID" value="BBL70766.1"/>
    <property type="molecule type" value="Genomic_DNA"/>
</dbReference>
<dbReference type="InterPro" id="IPR052020">
    <property type="entry name" value="Cyclic_di-GMP/3'3'-cGAMP_PDE"/>
</dbReference>
<feature type="domain" description="Response regulatory" evidence="2">
    <location>
        <begin position="11"/>
        <end position="127"/>
    </location>
</feature>
<accession>A0A8D5AHY6</accession>
<evidence type="ECO:0000313" key="3">
    <source>
        <dbReference type="EMBL" id="BBL70766.1"/>
    </source>
</evidence>
<dbReference type="AlphaFoldDB" id="A0A8D5AHY6"/>
<gene>
    <name evidence="3" type="ORF">MoryE10_13720</name>
</gene>
<evidence type="ECO:0000256" key="1">
    <source>
        <dbReference type="PROSITE-ProRule" id="PRU00169"/>
    </source>
</evidence>
<reference evidence="3" key="1">
    <citation type="submission" date="2019-06" db="EMBL/GenBank/DDBJ databases">
        <title>Complete genome sequence of Methylogaea oryzae strain JCM16910.</title>
        <authorList>
            <person name="Asakawa S."/>
        </authorList>
    </citation>
    <scope>NUCLEOTIDE SEQUENCE</scope>
    <source>
        <strain evidence="3">E10</strain>
    </source>
</reference>
<dbReference type="KEGG" id="moz:MoryE10_13720"/>
<sequence length="378" mass="40952">MEPNSDAQEFAVLFVDDEGPSCDVLCDALAGRLRVITADSVDKALAVLERQGHDIGVLLTDQRMPGRSGVDLLKLVRERWPSIVRLLTTAYTDYDDAIAAVNRGEILRYIHKPWDIRTLRMELEHAMELFVLRQERERLIEEKLSTRQRLVEAGRARDLLVLCAALGLRDTAAAVGDFLAQTSAGNPSGGPSSLGRHHSMQEEALRSIAIARELRTMLKRATEGDDTPAALAELLTTTVSRSGAKIEGSCALARLPAVHLSRAATACLLELLLEKADDRPVELAATGDASALALTITRPARRNREPAAESAAGARAPEARTLAAFLLTRHLGGTLSFRDDGAAGVFSLSLPLDAKAAMANETSRIERVFASFESNDAW</sequence>
<dbReference type="Proteomes" id="UP000824988">
    <property type="component" value="Chromosome"/>
</dbReference>
<dbReference type="PROSITE" id="PS50110">
    <property type="entry name" value="RESPONSE_REGULATORY"/>
    <property type="match status" value="1"/>
</dbReference>
<proteinExistence type="predicted"/>
<feature type="modified residue" description="4-aspartylphosphate" evidence="1">
    <location>
        <position position="61"/>
    </location>
</feature>
<dbReference type="GO" id="GO:0000160">
    <property type="term" value="P:phosphorelay signal transduction system"/>
    <property type="evidence" value="ECO:0007669"/>
    <property type="project" value="InterPro"/>
</dbReference>
<dbReference type="PANTHER" id="PTHR45228">
    <property type="entry name" value="CYCLIC DI-GMP PHOSPHODIESTERASE TM_0186-RELATED"/>
    <property type="match status" value="1"/>
</dbReference>
<evidence type="ECO:0000259" key="2">
    <source>
        <dbReference type="PROSITE" id="PS50110"/>
    </source>
</evidence>
<organism evidence="3 4">
    <name type="scientific">Methylogaea oryzae</name>
    <dbReference type="NCBI Taxonomy" id="1295382"/>
    <lineage>
        <taxon>Bacteria</taxon>
        <taxon>Pseudomonadati</taxon>
        <taxon>Pseudomonadota</taxon>
        <taxon>Gammaproteobacteria</taxon>
        <taxon>Methylococcales</taxon>
        <taxon>Methylococcaceae</taxon>
        <taxon>Methylogaea</taxon>
    </lineage>
</organism>
<dbReference type="RefSeq" id="WP_221048631.1">
    <property type="nucleotide sequence ID" value="NZ_AP019782.1"/>
</dbReference>
<dbReference type="CDD" id="cd17569">
    <property type="entry name" value="REC_HupR-like"/>
    <property type="match status" value="1"/>
</dbReference>
<dbReference type="Pfam" id="PF00072">
    <property type="entry name" value="Response_reg"/>
    <property type="match status" value="1"/>
</dbReference>
<keyword evidence="1" id="KW-0597">Phosphoprotein</keyword>
<keyword evidence="4" id="KW-1185">Reference proteome</keyword>